<reference evidence="1 2" key="1">
    <citation type="submission" date="2015-01" db="EMBL/GenBank/DDBJ databases">
        <title>Evolution of Trichinella species and genotypes.</title>
        <authorList>
            <person name="Korhonen P.K."/>
            <person name="Edoardo P."/>
            <person name="Giuseppe L.R."/>
            <person name="Gasser R.B."/>
        </authorList>
    </citation>
    <scope>NUCLEOTIDE SEQUENCE [LARGE SCALE GENOMIC DNA]</scope>
    <source>
        <strain evidence="1">ISS2496</strain>
    </source>
</reference>
<evidence type="ECO:0000313" key="2">
    <source>
        <dbReference type="Proteomes" id="UP000054783"/>
    </source>
</evidence>
<accession>A0A0V0ZFL1</accession>
<dbReference type="EMBL" id="JYDQ01000199">
    <property type="protein sequence ID" value="KRY11305.1"/>
    <property type="molecule type" value="Genomic_DNA"/>
</dbReference>
<protein>
    <submittedName>
        <fullName evidence="1">Uncharacterized protein</fullName>
    </submittedName>
</protein>
<evidence type="ECO:0000313" key="1">
    <source>
        <dbReference type="EMBL" id="KRY11305.1"/>
    </source>
</evidence>
<proteinExistence type="predicted"/>
<dbReference type="OrthoDB" id="10288261at2759"/>
<dbReference type="AlphaFoldDB" id="A0A0V0ZFL1"/>
<gene>
    <name evidence="1" type="ORF">T12_11632</name>
</gene>
<sequence length="213" mass="24867">MELAKLQSTLKKSITWKKASFALSSHWCITTFTEWDNNITIDMTMSSLPNLGKIFPYPFHCKQKYRPRWNSEGLKLSLRRATEAIQMMPIVACIANVSNLQQFLNMYVSVDYSSNCSNNFSPKEVDDFLIDIQRDIEPITRKIFIQIGRWWKNSITTNLWQVTVELSPLEQQTKPKKKPAVDNFVPSNLLHRITICEISRRAYLRQTPRQYAS</sequence>
<name>A0A0V0ZFL1_9BILA</name>
<organism evidence="1 2">
    <name type="scientific">Trichinella patagoniensis</name>
    <dbReference type="NCBI Taxonomy" id="990121"/>
    <lineage>
        <taxon>Eukaryota</taxon>
        <taxon>Metazoa</taxon>
        <taxon>Ecdysozoa</taxon>
        <taxon>Nematoda</taxon>
        <taxon>Enoplea</taxon>
        <taxon>Dorylaimia</taxon>
        <taxon>Trichinellida</taxon>
        <taxon>Trichinellidae</taxon>
        <taxon>Trichinella</taxon>
    </lineage>
</organism>
<keyword evidence="2" id="KW-1185">Reference proteome</keyword>
<comment type="caution">
    <text evidence="1">The sequence shown here is derived from an EMBL/GenBank/DDBJ whole genome shotgun (WGS) entry which is preliminary data.</text>
</comment>
<dbReference type="Proteomes" id="UP000054783">
    <property type="component" value="Unassembled WGS sequence"/>
</dbReference>